<dbReference type="InterPro" id="IPR012337">
    <property type="entry name" value="RNaseH-like_sf"/>
</dbReference>
<dbReference type="STRING" id="52838.A0A4S8IHH5"/>
<comment type="caution">
    <text evidence="12">The sequence shown here is derived from an EMBL/GenBank/DDBJ whole genome shotgun (WGS) entry which is preliminary data.</text>
</comment>
<dbReference type="SMART" id="SM00474">
    <property type="entry name" value="35EXOc"/>
    <property type="match status" value="1"/>
</dbReference>
<evidence type="ECO:0000256" key="2">
    <source>
        <dbReference type="ARBA" id="ARBA00022722"/>
    </source>
</evidence>
<evidence type="ECO:0000256" key="9">
    <source>
        <dbReference type="ARBA" id="ARBA00042761"/>
    </source>
</evidence>
<gene>
    <name evidence="12" type="ORF">C4D60_Mb09t19240</name>
</gene>
<evidence type="ECO:0000313" key="13">
    <source>
        <dbReference type="Proteomes" id="UP000317650"/>
    </source>
</evidence>
<organism evidence="12 13">
    <name type="scientific">Musa balbisiana</name>
    <name type="common">Banana</name>
    <dbReference type="NCBI Taxonomy" id="52838"/>
    <lineage>
        <taxon>Eukaryota</taxon>
        <taxon>Viridiplantae</taxon>
        <taxon>Streptophyta</taxon>
        <taxon>Embryophyta</taxon>
        <taxon>Tracheophyta</taxon>
        <taxon>Spermatophyta</taxon>
        <taxon>Magnoliopsida</taxon>
        <taxon>Liliopsida</taxon>
        <taxon>Zingiberales</taxon>
        <taxon>Musaceae</taxon>
        <taxon>Musa</taxon>
    </lineage>
</organism>
<dbReference type="InterPro" id="IPR036397">
    <property type="entry name" value="RNaseH_sf"/>
</dbReference>
<keyword evidence="4" id="KW-0378">Hydrolase</keyword>
<feature type="region of interest" description="Disordered" evidence="10">
    <location>
        <begin position="38"/>
        <end position="74"/>
    </location>
</feature>
<dbReference type="InterPro" id="IPR051132">
    <property type="entry name" value="3-5_Exonuclease_domain"/>
</dbReference>
<dbReference type="PANTHER" id="PTHR13620">
    <property type="entry name" value="3-5 EXONUCLEASE"/>
    <property type="match status" value="1"/>
</dbReference>
<dbReference type="SUPFAM" id="SSF53098">
    <property type="entry name" value="Ribonuclease H-like"/>
    <property type="match status" value="1"/>
</dbReference>
<evidence type="ECO:0000256" key="6">
    <source>
        <dbReference type="ARBA" id="ARBA00022842"/>
    </source>
</evidence>
<reference evidence="12 13" key="1">
    <citation type="journal article" date="2019" name="Nat. Plants">
        <title>Genome sequencing of Musa balbisiana reveals subgenome evolution and function divergence in polyploid bananas.</title>
        <authorList>
            <person name="Yao X."/>
        </authorList>
    </citation>
    <scope>NUCLEOTIDE SEQUENCE [LARGE SCALE GENOMIC DNA]</scope>
    <source>
        <strain evidence="13">cv. DH-PKW</strain>
        <tissue evidence="12">Leaves</tissue>
    </source>
</reference>
<evidence type="ECO:0000256" key="10">
    <source>
        <dbReference type="SAM" id="MobiDB-lite"/>
    </source>
</evidence>
<dbReference type="GO" id="GO:0046872">
    <property type="term" value="F:metal ion binding"/>
    <property type="evidence" value="ECO:0007669"/>
    <property type="project" value="UniProtKB-KW"/>
</dbReference>
<feature type="compositionally biased region" description="Basic and acidic residues" evidence="10">
    <location>
        <begin position="57"/>
        <end position="66"/>
    </location>
</feature>
<dbReference type="GO" id="GO:0006139">
    <property type="term" value="P:nucleobase-containing compound metabolic process"/>
    <property type="evidence" value="ECO:0007669"/>
    <property type="project" value="InterPro"/>
</dbReference>
<dbReference type="CDD" id="cd06141">
    <property type="entry name" value="WRN_exo"/>
    <property type="match status" value="1"/>
</dbReference>
<dbReference type="Pfam" id="PF01612">
    <property type="entry name" value="DNA_pol_A_exo1"/>
    <property type="match status" value="1"/>
</dbReference>
<dbReference type="PANTHER" id="PTHR13620:SF109">
    <property type="entry name" value="3'-5' EXONUCLEASE"/>
    <property type="match status" value="1"/>
</dbReference>
<keyword evidence="13" id="KW-1185">Reference proteome</keyword>
<dbReference type="AlphaFoldDB" id="A0A4S8IHH5"/>
<dbReference type="Proteomes" id="UP000317650">
    <property type="component" value="Chromosome 9"/>
</dbReference>
<evidence type="ECO:0000256" key="3">
    <source>
        <dbReference type="ARBA" id="ARBA00022723"/>
    </source>
</evidence>
<dbReference type="GO" id="GO:0008408">
    <property type="term" value="F:3'-5' exonuclease activity"/>
    <property type="evidence" value="ECO:0007669"/>
    <property type="project" value="InterPro"/>
</dbReference>
<evidence type="ECO:0000256" key="7">
    <source>
        <dbReference type="ARBA" id="ARBA00023242"/>
    </source>
</evidence>
<proteinExistence type="predicted"/>
<evidence type="ECO:0000256" key="8">
    <source>
        <dbReference type="ARBA" id="ARBA00040531"/>
    </source>
</evidence>
<comment type="subcellular location">
    <subcellularLocation>
        <location evidence="1">Nucleus</location>
    </subcellularLocation>
</comment>
<dbReference type="FunFam" id="3.30.420.10:FF:000114">
    <property type="entry name" value="Werner Syndrome-like exonuclease"/>
    <property type="match status" value="1"/>
</dbReference>
<dbReference type="EMBL" id="PYDT01000010">
    <property type="protein sequence ID" value="THU47778.1"/>
    <property type="molecule type" value="Genomic_DNA"/>
</dbReference>
<keyword evidence="6" id="KW-0460">Magnesium</keyword>
<dbReference type="GO" id="GO:0003676">
    <property type="term" value="F:nucleic acid binding"/>
    <property type="evidence" value="ECO:0007669"/>
    <property type="project" value="InterPro"/>
</dbReference>
<evidence type="ECO:0000256" key="1">
    <source>
        <dbReference type="ARBA" id="ARBA00004123"/>
    </source>
</evidence>
<feature type="domain" description="3'-5' exonuclease" evidence="11">
    <location>
        <begin position="127"/>
        <end position="313"/>
    </location>
</feature>
<keyword evidence="7" id="KW-0539">Nucleus</keyword>
<dbReference type="GO" id="GO:0005634">
    <property type="term" value="C:nucleus"/>
    <property type="evidence" value="ECO:0007669"/>
    <property type="project" value="UniProtKB-SubCell"/>
</dbReference>
<sequence>MEKDGDSFVDWDWDPVAEEELRAIEGVYYSSANKRRISSDLDADDPAPLHSRPSGRRLPDWGRTDFTESQCHGGHGGGVARAIADRLSSSCPTNGAWRVSPLRCPDITLASGNFKVRYPTMVYRGSIIYCRTAPEVEQASMELLNKIRSMKQCMDHVSLGFDIEWRPVFKRGEAPRKAAVMQICLENARCYVMHIIHSGIPPGLKCLLEDTVSVKVGVCIANDAWKMTNDYNVCVEPLEDLSSLANLKLGGVPKKWSLASLTEMITCKQLEKPKKIRMGNWEADVLSKEQLQYAATDAFVSWHLYQQILKGFPDAKYETKNVEKVKKN</sequence>
<keyword evidence="5" id="KW-0269">Exonuclease</keyword>
<protein>
    <recommendedName>
        <fullName evidence="8">3'-5' exonuclease</fullName>
    </recommendedName>
    <alternativeName>
        <fullName evidence="9">Werner Syndrome-like exonuclease</fullName>
    </alternativeName>
</protein>
<evidence type="ECO:0000256" key="5">
    <source>
        <dbReference type="ARBA" id="ARBA00022839"/>
    </source>
</evidence>
<accession>A0A4S8IHH5</accession>
<keyword evidence="3" id="KW-0479">Metal-binding</keyword>
<evidence type="ECO:0000256" key="4">
    <source>
        <dbReference type="ARBA" id="ARBA00022801"/>
    </source>
</evidence>
<evidence type="ECO:0000313" key="12">
    <source>
        <dbReference type="EMBL" id="THU47778.1"/>
    </source>
</evidence>
<dbReference type="Gene3D" id="3.30.420.10">
    <property type="entry name" value="Ribonuclease H-like superfamily/Ribonuclease H"/>
    <property type="match status" value="1"/>
</dbReference>
<name>A0A4S8IHH5_MUSBA</name>
<dbReference type="InterPro" id="IPR002562">
    <property type="entry name" value="3'-5'_exonuclease_dom"/>
</dbReference>
<evidence type="ECO:0000259" key="11">
    <source>
        <dbReference type="SMART" id="SM00474"/>
    </source>
</evidence>
<keyword evidence="2" id="KW-0540">Nuclease</keyword>